<evidence type="ECO:0000313" key="2">
    <source>
        <dbReference type="Proteomes" id="UP000249748"/>
    </source>
</evidence>
<gene>
    <name evidence="1" type="ORF">BO79DRAFT_262115</name>
</gene>
<organism evidence="1 2">
    <name type="scientific">Aspergillus costaricaensis CBS 115574</name>
    <dbReference type="NCBI Taxonomy" id="1448317"/>
    <lineage>
        <taxon>Eukaryota</taxon>
        <taxon>Fungi</taxon>
        <taxon>Dikarya</taxon>
        <taxon>Ascomycota</taxon>
        <taxon>Pezizomycotina</taxon>
        <taxon>Eurotiomycetes</taxon>
        <taxon>Eurotiomycetidae</taxon>
        <taxon>Eurotiales</taxon>
        <taxon>Aspergillaceae</taxon>
        <taxon>Aspergillus</taxon>
        <taxon>Aspergillus subgen. Circumdati</taxon>
    </lineage>
</organism>
<reference evidence="1" key="1">
    <citation type="submission" date="2018-02" db="EMBL/GenBank/DDBJ databases">
        <title>The genomes of Aspergillus section Nigri reveals drivers in fungal speciation.</title>
        <authorList>
            <consortium name="DOE Joint Genome Institute"/>
            <person name="Vesth T.C."/>
            <person name="Nybo J."/>
            <person name="Theobald S."/>
            <person name="Brandl J."/>
            <person name="Frisvad J.C."/>
            <person name="Nielsen K.F."/>
            <person name="Lyhne E.K."/>
            <person name="Kogle M.E."/>
            <person name="Kuo A."/>
            <person name="Riley R."/>
            <person name="Clum A."/>
            <person name="Nolan M."/>
            <person name="Lipzen A."/>
            <person name="Salamov A."/>
            <person name="Henrissat B."/>
            <person name="Wiebenga A."/>
            <person name="De vries R.P."/>
            <person name="Grigoriev I.V."/>
            <person name="Mortensen U.H."/>
            <person name="Andersen M.R."/>
            <person name="Baker S.E."/>
        </authorList>
    </citation>
    <scope>NUCLEOTIDE SEQUENCE</scope>
    <source>
        <strain evidence="1">CBS 115574</strain>
    </source>
</reference>
<dbReference type="Proteomes" id="UP000249748">
    <property type="component" value="Unassembled WGS sequence"/>
</dbReference>
<dbReference type="EMBL" id="KZ824544">
    <property type="protein sequence ID" value="RAK90465.1"/>
    <property type="molecule type" value="Genomic_DNA"/>
</dbReference>
<accession>A0ACD1IJH9</accession>
<evidence type="ECO:0000313" key="1">
    <source>
        <dbReference type="EMBL" id="RAK90465.1"/>
    </source>
</evidence>
<name>A0ACD1IJH9_9EURO</name>
<protein>
    <submittedName>
        <fullName evidence="1">ABA 3 protein</fullName>
    </submittedName>
</protein>
<proteinExistence type="predicted"/>
<sequence length="349" mass="40275">MAIQNRWFYPKDIAHDLDGIELPTERKNEILACAWEYARSVIPQYTNWKRYVAFMRTMVISITCEFRGDLVDVAASAEVLGYDLKAVLDDLFHDTPGHTAMAQEFKCFLLVTSEKTGHHRNDSELFRRYVDALVGSPRQWFRMRDCDGLARFTIAAALACNDLLDTWYTEEYTFAYIPENERVNAFHQAREILWAVDVVMAGMSGYMATINFIRSFGGPIQTTMRRYRFVDDGLSIGKTESEEVINKARQNFKLWNRVDAGSVMSLDVRRYNLLIARCDDLMFPGLADYLEVDSQHCNQCVYRKAYGAQRAHCFGGVELCGQCRDEWGQYLKTLPERTKQAFPDLTLEI</sequence>
<keyword evidence="2" id="KW-1185">Reference proteome</keyword>